<dbReference type="InterPro" id="IPR017167">
    <property type="entry name" value="UCP037291_glutaredoxin-rel"/>
</dbReference>
<organism evidence="2 4">
    <name type="scientific">Fundicoccus ignavus</name>
    <dbReference type="NCBI Taxonomy" id="2664442"/>
    <lineage>
        <taxon>Bacteria</taxon>
        <taxon>Bacillati</taxon>
        <taxon>Bacillota</taxon>
        <taxon>Bacilli</taxon>
        <taxon>Lactobacillales</taxon>
        <taxon>Aerococcaceae</taxon>
        <taxon>Fundicoccus</taxon>
    </lineage>
</organism>
<name>A0A6I2GYN4_9LACT</name>
<dbReference type="AlphaFoldDB" id="A0A6I2GYN4"/>
<dbReference type="SUPFAM" id="SSF52833">
    <property type="entry name" value="Thioredoxin-like"/>
    <property type="match status" value="1"/>
</dbReference>
<dbReference type="Proteomes" id="UP000440066">
    <property type="component" value="Unassembled WGS sequence"/>
</dbReference>
<comment type="caution">
    <text evidence="2">The sequence shown here is derived from an EMBL/GenBank/DDBJ whole genome shotgun (WGS) entry which is preliminary data.</text>
</comment>
<evidence type="ECO:0000313" key="3">
    <source>
        <dbReference type="EMBL" id="MRJ46707.1"/>
    </source>
</evidence>
<reference evidence="4 6" key="2">
    <citation type="submission" date="2019-11" db="EMBL/GenBank/DDBJ databases">
        <title>Characterisation of Fundicoccus ignavus gen. nov. sp. nov., a novel genus of the family Aerococcaceae isolated from bulk tank milk.</title>
        <authorList>
            <person name="Siebert A."/>
            <person name="Huptas C."/>
            <person name="Wenning M."/>
            <person name="Scherer S."/>
            <person name="Doll E.V."/>
        </authorList>
    </citation>
    <scope>NUCLEOTIDE SEQUENCE [LARGE SCALE GENOMIC DNA]</scope>
    <source>
        <strain evidence="1 6">DSM 109653</strain>
        <strain evidence="2 4">WS4759</strain>
    </source>
</reference>
<dbReference type="EMBL" id="WJQS01000004">
    <property type="protein sequence ID" value="MRI85533.1"/>
    <property type="molecule type" value="Genomic_DNA"/>
</dbReference>
<evidence type="ECO:0000313" key="4">
    <source>
        <dbReference type="Proteomes" id="UP000430975"/>
    </source>
</evidence>
<dbReference type="Proteomes" id="UP000469870">
    <property type="component" value="Unassembled WGS sequence"/>
</dbReference>
<gene>
    <name evidence="3" type="ORF">GF867_03870</name>
    <name evidence="2" type="ORF">GIY09_06530</name>
    <name evidence="1" type="ORF">GIY11_08790</name>
</gene>
<protein>
    <submittedName>
        <fullName evidence="2">Glutaredoxin</fullName>
    </submittedName>
</protein>
<dbReference type="Gene3D" id="3.40.30.10">
    <property type="entry name" value="Glutaredoxin"/>
    <property type="match status" value="1"/>
</dbReference>
<dbReference type="Proteomes" id="UP000430975">
    <property type="component" value="Unassembled WGS sequence"/>
</dbReference>
<evidence type="ECO:0000313" key="6">
    <source>
        <dbReference type="Proteomes" id="UP000469870"/>
    </source>
</evidence>
<dbReference type="PIRSF" id="PIRSF037291">
    <property type="entry name" value="UCP037291_gluthr"/>
    <property type="match status" value="1"/>
</dbReference>
<dbReference type="InterPro" id="IPR036249">
    <property type="entry name" value="Thioredoxin-like_sf"/>
</dbReference>
<dbReference type="EMBL" id="WJQR01000007">
    <property type="protein sequence ID" value="MRI82100.1"/>
    <property type="molecule type" value="Genomic_DNA"/>
</dbReference>
<sequence length="94" mass="11014">MLAKHVLYYSDKCPDTAAFVEELDKQGYEYEKVNITESMGNLKQFLKLRDTRPQFEDRKMWNMVGVPVLHLSNNNFIFELNDLKGFSCTLTETN</sequence>
<keyword evidence="4" id="KW-1185">Reference proteome</keyword>
<proteinExistence type="predicted"/>
<evidence type="ECO:0000313" key="1">
    <source>
        <dbReference type="EMBL" id="MRI82100.1"/>
    </source>
</evidence>
<reference evidence="3 5" key="1">
    <citation type="submission" date="2019-11" db="EMBL/GenBank/DDBJ databases">
        <title>Characterisation of Fundicoccus ignavus gen. nov. sp. nov., a novel genus of the family Aerococcaceae from bulk tank milk.</title>
        <authorList>
            <person name="Siebert A."/>
            <person name="Huptas C."/>
            <person name="Wenning M."/>
            <person name="Scherer S."/>
            <person name="Doll E.V."/>
        </authorList>
    </citation>
    <scope>NUCLEOTIDE SEQUENCE [LARGE SCALE GENOMIC DNA]</scope>
    <source>
        <strain evidence="3 5">DSM 109652</strain>
    </source>
</reference>
<evidence type="ECO:0000313" key="2">
    <source>
        <dbReference type="EMBL" id="MRI85533.1"/>
    </source>
</evidence>
<accession>A0A6I2GYN4</accession>
<dbReference type="EMBL" id="WJQT01000003">
    <property type="protein sequence ID" value="MRJ46707.1"/>
    <property type="molecule type" value="Genomic_DNA"/>
</dbReference>
<evidence type="ECO:0000313" key="5">
    <source>
        <dbReference type="Proteomes" id="UP000440066"/>
    </source>
</evidence>